<evidence type="ECO:0000313" key="3">
    <source>
        <dbReference type="Proteomes" id="UP000178606"/>
    </source>
</evidence>
<dbReference type="InterPro" id="IPR024690">
    <property type="entry name" value="CN_hydtase_beta_dom_C"/>
</dbReference>
<dbReference type="SUPFAM" id="SSF50090">
    <property type="entry name" value="Electron transport accessory proteins"/>
    <property type="match status" value="1"/>
</dbReference>
<evidence type="ECO:0000259" key="1">
    <source>
        <dbReference type="Pfam" id="PF02211"/>
    </source>
</evidence>
<dbReference type="Pfam" id="PF02211">
    <property type="entry name" value="NHase_beta_C"/>
    <property type="match status" value="1"/>
</dbReference>
<organism evidence="2 3">
    <name type="scientific">Handelsmanbacteria sp. (strain RIFCSPLOWO2_12_FULL_64_10)</name>
    <dbReference type="NCBI Taxonomy" id="1817868"/>
    <lineage>
        <taxon>Bacteria</taxon>
        <taxon>Candidatus Handelsmaniibacteriota</taxon>
    </lineage>
</organism>
<gene>
    <name evidence="2" type="ORF">A3F84_22905</name>
</gene>
<dbReference type="InterPro" id="IPR008990">
    <property type="entry name" value="Elect_transpt_acc-like_dom_sf"/>
</dbReference>
<comment type="caution">
    <text evidence="2">The sequence shown here is derived from an EMBL/GenBank/DDBJ whole genome shotgun (WGS) entry which is preliminary data.</text>
</comment>
<name>A0A1F6CYD8_HANXR</name>
<dbReference type="Gene3D" id="2.30.30.50">
    <property type="match status" value="1"/>
</dbReference>
<evidence type="ECO:0000313" key="2">
    <source>
        <dbReference type="EMBL" id="OGG54184.1"/>
    </source>
</evidence>
<dbReference type="EMBL" id="MFKF01000110">
    <property type="protein sequence ID" value="OGG54184.1"/>
    <property type="molecule type" value="Genomic_DNA"/>
</dbReference>
<dbReference type="AlphaFoldDB" id="A0A1F6CYD8"/>
<protein>
    <recommendedName>
        <fullName evidence="1">Nitrile hydratase beta subunit domain-containing protein</fullName>
    </recommendedName>
</protein>
<proteinExistence type="predicted"/>
<reference evidence="2 3" key="1">
    <citation type="journal article" date="2016" name="Nat. Commun.">
        <title>Thousands of microbial genomes shed light on interconnected biogeochemical processes in an aquifer system.</title>
        <authorList>
            <person name="Anantharaman K."/>
            <person name="Brown C.T."/>
            <person name="Hug L.A."/>
            <person name="Sharon I."/>
            <person name="Castelle C.J."/>
            <person name="Probst A.J."/>
            <person name="Thomas B.C."/>
            <person name="Singh A."/>
            <person name="Wilkins M.J."/>
            <person name="Karaoz U."/>
            <person name="Brodie E.L."/>
            <person name="Williams K.H."/>
            <person name="Hubbard S.S."/>
            <person name="Banfield J.F."/>
        </authorList>
    </citation>
    <scope>NUCLEOTIDE SEQUENCE [LARGE SCALE GENOMIC DNA]</scope>
    <source>
        <strain evidence="3">RIFCSPLOWO2_12_FULL_64_10</strain>
    </source>
</reference>
<sequence length="94" mass="10288">MTPKFNIGDRVRVRVGAPPGHFRTPAYIQGKTGAVEAVHGAFPNPESLACGGDGLPAQALYLVRFGQTHVWEGYCASPKDQLLIDLYEHWLEPV</sequence>
<feature type="domain" description="Nitrile hydratase beta subunit" evidence="1">
    <location>
        <begin position="2"/>
        <end position="93"/>
    </location>
</feature>
<accession>A0A1F6CYD8</accession>
<dbReference type="Proteomes" id="UP000178606">
    <property type="component" value="Unassembled WGS sequence"/>
</dbReference>